<keyword evidence="4" id="KW-1185">Reference proteome</keyword>
<feature type="compositionally biased region" description="Acidic residues" evidence="2">
    <location>
        <begin position="19"/>
        <end position="33"/>
    </location>
</feature>
<feature type="compositionally biased region" description="Low complexity" evidence="2">
    <location>
        <begin position="390"/>
        <end position="399"/>
    </location>
</feature>
<dbReference type="Proteomes" id="UP001362999">
    <property type="component" value="Unassembled WGS sequence"/>
</dbReference>
<dbReference type="AlphaFoldDB" id="A0AAW0CIH8"/>
<evidence type="ECO:0000313" key="4">
    <source>
        <dbReference type="Proteomes" id="UP001362999"/>
    </source>
</evidence>
<evidence type="ECO:0000256" key="1">
    <source>
        <dbReference type="SAM" id="Coils"/>
    </source>
</evidence>
<feature type="compositionally biased region" description="Basic and acidic residues" evidence="2">
    <location>
        <begin position="1"/>
        <end position="10"/>
    </location>
</feature>
<feature type="region of interest" description="Disordered" evidence="2">
    <location>
        <begin position="279"/>
        <end position="334"/>
    </location>
</feature>
<feature type="compositionally biased region" description="Acidic residues" evidence="2">
    <location>
        <begin position="407"/>
        <end position="432"/>
    </location>
</feature>
<feature type="region of interest" description="Disordered" evidence="2">
    <location>
        <begin position="384"/>
        <end position="454"/>
    </location>
</feature>
<keyword evidence="1" id="KW-0175">Coiled coil</keyword>
<organism evidence="3 4">
    <name type="scientific">Favolaschia claudopus</name>
    <dbReference type="NCBI Taxonomy" id="2862362"/>
    <lineage>
        <taxon>Eukaryota</taxon>
        <taxon>Fungi</taxon>
        <taxon>Dikarya</taxon>
        <taxon>Basidiomycota</taxon>
        <taxon>Agaricomycotina</taxon>
        <taxon>Agaricomycetes</taxon>
        <taxon>Agaricomycetidae</taxon>
        <taxon>Agaricales</taxon>
        <taxon>Marasmiineae</taxon>
        <taxon>Mycenaceae</taxon>
        <taxon>Favolaschia</taxon>
    </lineage>
</organism>
<name>A0AAW0CIH8_9AGAR</name>
<feature type="region of interest" description="Disordered" evidence="2">
    <location>
        <begin position="130"/>
        <end position="156"/>
    </location>
</feature>
<feature type="compositionally biased region" description="Pro residues" evidence="2">
    <location>
        <begin position="299"/>
        <end position="318"/>
    </location>
</feature>
<accession>A0AAW0CIH8</accession>
<reference evidence="3 4" key="1">
    <citation type="journal article" date="2024" name="J Genomics">
        <title>Draft genome sequencing and assembly of Favolaschia claudopus CIRM-BRFM 2984 isolated from oak limbs.</title>
        <authorList>
            <person name="Navarro D."/>
            <person name="Drula E."/>
            <person name="Chaduli D."/>
            <person name="Cazenave R."/>
            <person name="Ahrendt S."/>
            <person name="Wang J."/>
            <person name="Lipzen A."/>
            <person name="Daum C."/>
            <person name="Barry K."/>
            <person name="Grigoriev I.V."/>
            <person name="Favel A."/>
            <person name="Rosso M.N."/>
            <person name="Martin F."/>
        </authorList>
    </citation>
    <scope>NUCLEOTIDE SEQUENCE [LARGE SCALE GENOMIC DNA]</scope>
    <source>
        <strain evidence="3 4">CIRM-BRFM 2984</strain>
    </source>
</reference>
<feature type="region of interest" description="Disordered" evidence="2">
    <location>
        <begin position="1"/>
        <end position="61"/>
    </location>
</feature>
<proteinExistence type="predicted"/>
<gene>
    <name evidence="3" type="ORF">R3P38DRAFT_481827</name>
</gene>
<comment type="caution">
    <text evidence="3">The sequence shown here is derived from an EMBL/GenBank/DDBJ whole genome shotgun (WGS) entry which is preliminary data.</text>
</comment>
<evidence type="ECO:0000256" key="2">
    <source>
        <dbReference type="SAM" id="MobiDB-lite"/>
    </source>
</evidence>
<sequence>MASLDLHHSTYSDSQLESDIADEDHELNCDEDSFPPRPTSRLGFNSVATSDDVPPAAQTRSRPALKWTRNLFQKIGFSPLSSDVDMDITAAPIISPTADDDDMDPLTLPILPSCSSAASTSSLSLMDIDGSSCDEYDSDSDSYSSGDSDVELDSASESENPIVKIPLYAPPLPLPPLPPAVTPAPVASYAPPPASASPQRLFSRQPTAPYAPSLRTRFSCLPSPLSPIAASRTSYATPLRHAYGHHGRSRHALLHMKYLWNVRSDQWLAHDAAQTRERALLSPNHPLDADRHRSLRSSPSPPPVRSPEPQTRPLPPLTVHPRRGDLSALRDPGPAHMDRCFVGMPLWTMSKTLWMYDVHVLAGHRERERVAGLRLAFDYGCQSEEESGSEGENSMMASSVSTAGFSDDSDETLVDSERSDDEGVMEDVDLSSDDGKPKDSHNSPLDRYLTASKPRTRMPTKLKLQTAPVWETAWYKRFEVLFELLRMDNERAQQAQQQLQQQLMQSQGVSSPPRSRFFIGDENEDADDCEGDEPWSEERWDNVLSMGHGAEDPRIISNHILVH</sequence>
<feature type="coiled-coil region" evidence="1">
    <location>
        <begin position="482"/>
        <end position="509"/>
    </location>
</feature>
<evidence type="ECO:0000313" key="3">
    <source>
        <dbReference type="EMBL" id="KAK7039543.1"/>
    </source>
</evidence>
<protein>
    <submittedName>
        <fullName evidence="3">Uncharacterized protein</fullName>
    </submittedName>
</protein>
<dbReference type="EMBL" id="JAWWNJ010000016">
    <property type="protein sequence ID" value="KAK7039543.1"/>
    <property type="molecule type" value="Genomic_DNA"/>
</dbReference>